<dbReference type="Proteomes" id="UP000827892">
    <property type="component" value="Chromosome II"/>
</dbReference>
<accession>A0AAE9DMI9</accession>
<organism evidence="2 3">
    <name type="scientific">Caenorhabditis briggsae</name>
    <dbReference type="NCBI Taxonomy" id="6238"/>
    <lineage>
        <taxon>Eukaryota</taxon>
        <taxon>Metazoa</taxon>
        <taxon>Ecdysozoa</taxon>
        <taxon>Nematoda</taxon>
        <taxon>Chromadorea</taxon>
        <taxon>Rhabditida</taxon>
        <taxon>Rhabditina</taxon>
        <taxon>Rhabditomorpha</taxon>
        <taxon>Rhabditoidea</taxon>
        <taxon>Rhabditidae</taxon>
        <taxon>Peloderinae</taxon>
        <taxon>Caenorhabditis</taxon>
    </lineage>
</organism>
<feature type="compositionally biased region" description="Basic and acidic residues" evidence="1">
    <location>
        <begin position="132"/>
        <end position="153"/>
    </location>
</feature>
<feature type="compositionally biased region" description="Polar residues" evidence="1">
    <location>
        <begin position="155"/>
        <end position="164"/>
    </location>
</feature>
<dbReference type="AlphaFoldDB" id="A0AAE9DMI9"/>
<feature type="region of interest" description="Disordered" evidence="1">
    <location>
        <begin position="132"/>
        <end position="164"/>
    </location>
</feature>
<reference evidence="2 3" key="1">
    <citation type="submission" date="2022-05" db="EMBL/GenBank/DDBJ databases">
        <title>Chromosome-level reference genomes for two strains of Caenorhabditis briggsae: an improved platform for comparative genomics.</title>
        <authorList>
            <person name="Stevens L."/>
            <person name="Andersen E.C."/>
        </authorList>
    </citation>
    <scope>NUCLEOTIDE SEQUENCE [LARGE SCALE GENOMIC DNA]</scope>
    <source>
        <strain evidence="2">QX1410_ONT</strain>
        <tissue evidence="2">Whole-organism</tissue>
    </source>
</reference>
<sequence length="164" mass="18669">MYSISEEPSSSSNSDAEIQRLKQIIETKNAKIKEMRTQIQDFGMHLIDEKIKIAVECGAENGVHNYLVNEVTVNCRTITALRRHNDALAQRVEGFEKMFEEQDAQFANLKKQVEAVCEYICKLGKLPKAHKKENFPEENAALRKELDELKESQAADPTTVSKKD</sequence>
<name>A0AAE9DMI9_CAEBR</name>
<gene>
    <name evidence="2" type="ORF">L3Y34_019302</name>
</gene>
<evidence type="ECO:0000313" key="3">
    <source>
        <dbReference type="Proteomes" id="UP000827892"/>
    </source>
</evidence>
<proteinExistence type="predicted"/>
<evidence type="ECO:0000313" key="2">
    <source>
        <dbReference type="EMBL" id="ULU08120.1"/>
    </source>
</evidence>
<evidence type="ECO:0000256" key="1">
    <source>
        <dbReference type="SAM" id="MobiDB-lite"/>
    </source>
</evidence>
<dbReference type="EMBL" id="CP090892">
    <property type="protein sequence ID" value="ULU08120.1"/>
    <property type="molecule type" value="Genomic_DNA"/>
</dbReference>
<protein>
    <submittedName>
        <fullName evidence="2">Uncharacterized protein</fullName>
    </submittedName>
</protein>